<evidence type="ECO:0008006" key="2">
    <source>
        <dbReference type="Google" id="ProtNLM"/>
    </source>
</evidence>
<name>A0A6C0HZ76_9ZZZZ</name>
<accession>A0A6C0HZ76</accession>
<dbReference type="AlphaFoldDB" id="A0A6C0HZ76"/>
<dbReference type="EMBL" id="MN740046">
    <property type="protein sequence ID" value="QHT85812.1"/>
    <property type="molecule type" value="Genomic_DNA"/>
</dbReference>
<dbReference type="Gene3D" id="1.10.510.10">
    <property type="entry name" value="Transferase(Phosphotransferase) domain 1"/>
    <property type="match status" value="1"/>
</dbReference>
<evidence type="ECO:0000313" key="1">
    <source>
        <dbReference type="EMBL" id="QHT85812.1"/>
    </source>
</evidence>
<proteinExistence type="predicted"/>
<reference evidence="1" key="1">
    <citation type="journal article" date="2020" name="Nature">
        <title>Giant virus diversity and host interactions through global metagenomics.</title>
        <authorList>
            <person name="Schulz F."/>
            <person name="Roux S."/>
            <person name="Paez-Espino D."/>
            <person name="Jungbluth S."/>
            <person name="Walsh D.A."/>
            <person name="Denef V.J."/>
            <person name="McMahon K.D."/>
            <person name="Konstantinidis K.T."/>
            <person name="Eloe-Fadrosh E.A."/>
            <person name="Kyrpides N.C."/>
            <person name="Woyke T."/>
        </authorList>
    </citation>
    <scope>NUCLEOTIDE SEQUENCE</scope>
    <source>
        <strain evidence="1">GVMAG-M-3300023184-182</strain>
    </source>
</reference>
<protein>
    <recommendedName>
        <fullName evidence="2">Protein kinase domain-containing protein</fullName>
    </recommendedName>
</protein>
<organism evidence="1">
    <name type="scientific">viral metagenome</name>
    <dbReference type="NCBI Taxonomy" id="1070528"/>
    <lineage>
        <taxon>unclassified sequences</taxon>
        <taxon>metagenomes</taxon>
        <taxon>organismal metagenomes</taxon>
    </lineage>
</organism>
<sequence length="477" mass="55466">MRKRCPNGTRRNKKTGLCETKKIKSFRSSLSKKSFLRTSIKSSNLEDKGAKKIQKFMLQNKNKIRALFLNTICSDAGSCIALGTNSDKIKKFFGGFVDFSYLINISKIGKVSANGAVFEFEYSHRDYKSHAILKMNSRFGSDSLLYEYFVGIRINHFAKYFPNFLETYGSYTINQLMWNKIIKGLNFTKPELIENFKLNPYNDHDIAGSCNLDYHKIYAILIQHLKVKRNEETLSDCMNFTDFINNELAYVLFQIYSTLSALANEYTHYDLHTENVMMYVPNEDKYIEYHYHYPDGKKIIFKSKYIVKIIDYGRNYINVDGMPENSRKFYQQLCALPKCNKAPTKCGNSFGYNFFDPLDNVQNFYIVSSEKNISHDLRLAKILSFYFKNDSKIQTDNPYLFAILSAIKYDTDYGTPELSTGLPKYVNNVNDMDECLKYLITKSDYISKNDAYYSGKIKMGELHVYVDMSKPMSYESF</sequence>